<gene>
    <name evidence="7" type="ORF">RMAR1173_LOCUS1807</name>
</gene>
<reference evidence="7" key="1">
    <citation type="submission" date="2021-01" db="EMBL/GenBank/DDBJ databases">
        <authorList>
            <person name="Corre E."/>
            <person name="Pelletier E."/>
            <person name="Niang G."/>
            <person name="Scheremetjew M."/>
            <person name="Finn R."/>
            <person name="Kale V."/>
            <person name="Holt S."/>
            <person name="Cochrane G."/>
            <person name="Meng A."/>
            <person name="Brown T."/>
            <person name="Cohen L."/>
        </authorList>
    </citation>
    <scope>NUCLEOTIDE SEQUENCE</scope>
    <source>
        <strain evidence="7">CCMP1243</strain>
    </source>
</reference>
<dbReference type="InterPro" id="IPR016024">
    <property type="entry name" value="ARM-type_fold"/>
</dbReference>
<sequence length="889" mass="97519">MEDEKKEAVAVPVEGKEGKGEAGSGKKKDVAAEEDEMSPEDRALLEGLELAVERTKDADHGVVASALEHLRKEIRSSTTSMTSVPKPLKFLRPHYGTLKGVHGDMADSPVRRELADILSVLAMTMAAADSRESLKYKLEGNRTDLGSWGHEYVRSLAGEIGQEYAARLQGDAEAAPVAPNDDLLELVYEIVPFHLQHNAEAEAVDLLIEVQRLGFLVDVAQVDVNNFERICLYLIRCADFMSDPDDFQEVLHTAFTIYTRQRKFTDALRVAIRLGDMAKVGEVMTACEDVVEKKQLCFILARHRVNYEDEDEDMNELIGNNKLTEYFLHLARDLDVMEPKTPEDIYKSHLSETAAFTRRRDTSTQVDSARSNLASTFVNAFVNAGFGKDTLVTPEDSQWLYKNKEHGMMSAAASLGMIYLWNLEEGLVQLDKYLYTKDDYIKAGAVLGIGIVGGGVRNESDPQIALLPDFTASDAPAIVRRAACTAFGIAFAGSARADVLEYLMPIVQSEDSDIQTAALAALALGQIYVGTCDEDVSSSLVQRLMECSDEEFEHPACRFLCLALGLLFLGRMEKAEAILEAVKTISHNMGQYAALTLESCAFAGTGNVLKVQRFLHVCAEHLQEKNAHQSAAVLGIAMVALGEDVGSEMALRAFGHLLHYGELPIRRAVPLALALLNVSNPDYAFVDQMSRLSHDNDAEVSQAAIIGLGLLGAGTNNSRIAGLLRQLAEHSRDPSNLFVVRIAQGLLHMGKGLVTLNPYHSDRVLMSGVTMGGLLTVVHACLDMKNTILDKLHYILFYLTNAMNPRMLITTDEDLEPFQVSVRVGQAVETVGQAGKPKSISGFQTHTTPVLLAVTERAELADQEYLPVVNHLEGIVILRKNPDFEPMDA</sequence>
<evidence type="ECO:0000256" key="4">
    <source>
        <dbReference type="SAM" id="MobiDB-lite"/>
    </source>
</evidence>
<dbReference type="Pfam" id="PF18051">
    <property type="entry name" value="RPN1_C"/>
    <property type="match status" value="1"/>
</dbReference>
<proteinExistence type="inferred from homology"/>
<dbReference type="InterPro" id="IPR041433">
    <property type="entry name" value="RPN1_C"/>
</dbReference>
<dbReference type="InterPro" id="IPR011989">
    <property type="entry name" value="ARM-like"/>
</dbReference>
<evidence type="ECO:0000259" key="5">
    <source>
        <dbReference type="Pfam" id="PF17781"/>
    </source>
</evidence>
<evidence type="ECO:0000256" key="1">
    <source>
        <dbReference type="ARBA" id="ARBA00005460"/>
    </source>
</evidence>
<evidence type="ECO:0008006" key="8">
    <source>
        <dbReference type="Google" id="ProtNLM"/>
    </source>
</evidence>
<comment type="similarity">
    <text evidence="1">Belongs to the proteasome subunit S2 family.</text>
</comment>
<feature type="domain" description="RPN1 N-terminal" evidence="5">
    <location>
        <begin position="48"/>
        <end position="351"/>
    </location>
</feature>
<protein>
    <recommendedName>
        <fullName evidence="8">26S proteasome non-ATPase regulatory subunit 2 homolog</fullName>
    </recommendedName>
</protein>
<organism evidence="7">
    <name type="scientific">Rhizochromulina marina</name>
    <dbReference type="NCBI Taxonomy" id="1034831"/>
    <lineage>
        <taxon>Eukaryota</taxon>
        <taxon>Sar</taxon>
        <taxon>Stramenopiles</taxon>
        <taxon>Ochrophyta</taxon>
        <taxon>Dictyochophyceae</taxon>
        <taxon>Rhizochromulinales</taxon>
        <taxon>Rhizochromulina</taxon>
    </lineage>
</organism>
<dbReference type="EMBL" id="HBHJ01002843">
    <property type="protein sequence ID" value="CAD9663607.1"/>
    <property type="molecule type" value="Transcribed_RNA"/>
</dbReference>
<dbReference type="Pfam" id="PF01851">
    <property type="entry name" value="PC_rep"/>
    <property type="match status" value="3"/>
</dbReference>
<dbReference type="GO" id="GO:0042176">
    <property type="term" value="P:regulation of protein catabolic process"/>
    <property type="evidence" value="ECO:0007669"/>
    <property type="project" value="InterPro"/>
</dbReference>
<dbReference type="Pfam" id="PF17781">
    <property type="entry name" value="RPN1_RPN2_N"/>
    <property type="match status" value="1"/>
</dbReference>
<evidence type="ECO:0000256" key="2">
    <source>
        <dbReference type="ARBA" id="ARBA00022737"/>
    </source>
</evidence>
<feature type="domain" description="26S proteasome non-ATPase regulatory subunit RPN1 C-terminal" evidence="6">
    <location>
        <begin position="831"/>
        <end position="884"/>
    </location>
</feature>
<accession>A0A7S2R9L3</accession>
<dbReference type="PANTHER" id="PTHR10943:SF1">
    <property type="entry name" value="26S PROTEASOME NON-ATPASE REGULATORY SUBUNIT 2"/>
    <property type="match status" value="1"/>
</dbReference>
<dbReference type="SUPFAM" id="SSF48371">
    <property type="entry name" value="ARM repeat"/>
    <property type="match status" value="1"/>
</dbReference>
<dbReference type="InterPro" id="IPR002015">
    <property type="entry name" value="Proteasome/cyclosome_rpt"/>
</dbReference>
<dbReference type="GO" id="GO:0034515">
    <property type="term" value="C:proteasome storage granule"/>
    <property type="evidence" value="ECO:0007669"/>
    <property type="project" value="TreeGrafter"/>
</dbReference>
<dbReference type="PANTHER" id="PTHR10943">
    <property type="entry name" value="26S PROTEASOME NON-ATPASE REGULATORY SUBUNIT"/>
    <property type="match status" value="1"/>
</dbReference>
<keyword evidence="3" id="KW-0647">Proteasome</keyword>
<dbReference type="Gene3D" id="1.25.10.10">
    <property type="entry name" value="Leucine-rich Repeat Variant"/>
    <property type="match status" value="1"/>
</dbReference>
<dbReference type="PIRSF" id="PIRSF015965">
    <property type="entry name" value="26S_Psome_Rpn1"/>
    <property type="match status" value="1"/>
</dbReference>
<dbReference type="InterPro" id="IPR016643">
    <property type="entry name" value="26S_Psome_Rpn1"/>
</dbReference>
<dbReference type="InterPro" id="IPR040892">
    <property type="entry name" value="RPN1_N"/>
</dbReference>
<evidence type="ECO:0000313" key="7">
    <source>
        <dbReference type="EMBL" id="CAD9663607.1"/>
    </source>
</evidence>
<evidence type="ECO:0000259" key="6">
    <source>
        <dbReference type="Pfam" id="PF18051"/>
    </source>
</evidence>
<feature type="compositionally biased region" description="Basic and acidic residues" evidence="4">
    <location>
        <begin position="1"/>
        <end position="31"/>
    </location>
</feature>
<name>A0A7S2R9L3_9STRA</name>
<dbReference type="GO" id="GO:0043161">
    <property type="term" value="P:proteasome-mediated ubiquitin-dependent protein catabolic process"/>
    <property type="evidence" value="ECO:0007669"/>
    <property type="project" value="TreeGrafter"/>
</dbReference>
<dbReference type="GO" id="GO:0030234">
    <property type="term" value="F:enzyme regulator activity"/>
    <property type="evidence" value="ECO:0007669"/>
    <property type="project" value="InterPro"/>
</dbReference>
<dbReference type="GO" id="GO:0008540">
    <property type="term" value="C:proteasome regulatory particle, base subcomplex"/>
    <property type="evidence" value="ECO:0007669"/>
    <property type="project" value="TreeGrafter"/>
</dbReference>
<dbReference type="FunFam" id="1.25.10.10:FF:000026">
    <property type="entry name" value="26S proteasome non-ATPase regulatory subunit 2"/>
    <property type="match status" value="1"/>
</dbReference>
<feature type="region of interest" description="Disordered" evidence="4">
    <location>
        <begin position="1"/>
        <end position="40"/>
    </location>
</feature>
<keyword evidence="2" id="KW-0677">Repeat</keyword>
<dbReference type="GO" id="GO:0005634">
    <property type="term" value="C:nucleus"/>
    <property type="evidence" value="ECO:0007669"/>
    <property type="project" value="TreeGrafter"/>
</dbReference>
<dbReference type="AlphaFoldDB" id="A0A7S2R9L3"/>
<evidence type="ECO:0000256" key="3">
    <source>
        <dbReference type="ARBA" id="ARBA00022942"/>
    </source>
</evidence>